<evidence type="ECO:0000256" key="8">
    <source>
        <dbReference type="ARBA" id="ARBA00023010"/>
    </source>
</evidence>
<evidence type="ECO:0000256" key="3">
    <source>
        <dbReference type="ARBA" id="ARBA00022448"/>
    </source>
</evidence>
<evidence type="ECO:0000256" key="7">
    <source>
        <dbReference type="ARBA" id="ARBA00022989"/>
    </source>
</evidence>
<protein>
    <submittedName>
        <fullName evidence="12">Preprotein translocase subunit YajC</fullName>
    </submittedName>
</protein>
<dbReference type="NCBIfam" id="TIGR00739">
    <property type="entry name" value="yajC"/>
    <property type="match status" value="1"/>
</dbReference>
<keyword evidence="5 11" id="KW-0812">Transmembrane</keyword>
<dbReference type="EMBL" id="JACAOA010000008">
    <property type="protein sequence ID" value="MBA5729022.1"/>
    <property type="molecule type" value="Genomic_DNA"/>
</dbReference>
<dbReference type="PANTHER" id="PTHR33909">
    <property type="entry name" value="SEC TRANSLOCON ACCESSORY COMPLEX SUBUNIT YAJC"/>
    <property type="match status" value="1"/>
</dbReference>
<accession>A0A839A4W6</accession>
<keyword evidence="13" id="KW-1185">Reference proteome</keyword>
<keyword evidence="8" id="KW-0811">Translocation</keyword>
<reference evidence="12 13" key="1">
    <citation type="submission" date="2020-06" db="EMBL/GenBank/DDBJ databases">
        <title>Reclassification of Facklamia ignava, Facklamia soureckii and Facklami tabacinasalis as Falseniella iganva gen. nov., comb. nov., Hutsoniella ignava gen. nov., comb. nov., and Ruoffia tabacinasalis gen. nov., comb. nov and description of Ruoffia haltotolerans sp. nov., isolated from hypersaline Inland Sea of Qatar.</title>
        <authorList>
            <person name="Fotedar R."/>
            <person name="Sankaranarayanan K."/>
            <person name="Lawson P."/>
            <person name="Caldwell M."/>
            <person name="Zeyara A."/>
            <person name="Al Malki A."/>
            <person name="Ali M."/>
        </authorList>
    </citation>
    <scope>NUCLEOTIDE SEQUENCE [LARGE SCALE GENOMIC DNA]</scope>
    <source>
        <strain evidence="12 13">INB8</strain>
    </source>
</reference>
<dbReference type="GO" id="GO:0005886">
    <property type="term" value="C:plasma membrane"/>
    <property type="evidence" value="ECO:0007669"/>
    <property type="project" value="UniProtKB-SubCell"/>
</dbReference>
<feature type="compositionally biased region" description="Acidic residues" evidence="10">
    <location>
        <begin position="112"/>
        <end position="123"/>
    </location>
</feature>
<feature type="transmembrane region" description="Helical" evidence="11">
    <location>
        <begin position="6"/>
        <end position="22"/>
    </location>
</feature>
<name>A0A839A4W6_9LACT</name>
<dbReference type="Pfam" id="PF02699">
    <property type="entry name" value="YajC"/>
    <property type="match status" value="1"/>
</dbReference>
<keyword evidence="3" id="KW-0813">Transport</keyword>
<proteinExistence type="inferred from homology"/>
<dbReference type="InterPro" id="IPR003849">
    <property type="entry name" value="Preprotein_translocase_YajC"/>
</dbReference>
<dbReference type="PRINTS" id="PR01853">
    <property type="entry name" value="YAJCTRNLCASE"/>
</dbReference>
<organism evidence="12 13">
    <name type="scientific">Ruoffia halotolerans</name>
    <dbReference type="NCBI Taxonomy" id="2748684"/>
    <lineage>
        <taxon>Bacteria</taxon>
        <taxon>Bacillati</taxon>
        <taxon>Bacillota</taxon>
        <taxon>Bacilli</taxon>
        <taxon>Lactobacillales</taxon>
        <taxon>Aerococcaceae</taxon>
        <taxon>Ruoffia</taxon>
    </lineage>
</organism>
<comment type="subcellular location">
    <subcellularLocation>
        <location evidence="1">Cell membrane</location>
        <topology evidence="1">Single-pass membrane protein</topology>
    </subcellularLocation>
</comment>
<evidence type="ECO:0000313" key="12">
    <source>
        <dbReference type="EMBL" id="MBA5729022.1"/>
    </source>
</evidence>
<dbReference type="SMART" id="SM01323">
    <property type="entry name" value="YajC"/>
    <property type="match status" value="1"/>
</dbReference>
<keyword evidence="9 11" id="KW-0472">Membrane</keyword>
<comment type="similarity">
    <text evidence="2">Belongs to the YajC family.</text>
</comment>
<evidence type="ECO:0000313" key="13">
    <source>
        <dbReference type="Proteomes" id="UP000571018"/>
    </source>
</evidence>
<feature type="region of interest" description="Disordered" evidence="10">
    <location>
        <begin position="102"/>
        <end position="123"/>
    </location>
</feature>
<evidence type="ECO:0000256" key="10">
    <source>
        <dbReference type="SAM" id="MobiDB-lite"/>
    </source>
</evidence>
<dbReference type="Proteomes" id="UP000571018">
    <property type="component" value="Unassembled WGS sequence"/>
</dbReference>
<dbReference type="GO" id="GO:0015031">
    <property type="term" value="P:protein transport"/>
    <property type="evidence" value="ECO:0007669"/>
    <property type="project" value="UniProtKB-KW"/>
</dbReference>
<comment type="caution">
    <text evidence="12">The sequence shown here is derived from an EMBL/GenBank/DDBJ whole genome shotgun (WGS) entry which is preliminary data.</text>
</comment>
<keyword evidence="4" id="KW-1003">Cell membrane</keyword>
<evidence type="ECO:0000256" key="4">
    <source>
        <dbReference type="ARBA" id="ARBA00022475"/>
    </source>
</evidence>
<dbReference type="PANTHER" id="PTHR33909:SF1">
    <property type="entry name" value="SEC TRANSLOCON ACCESSORY COMPLEX SUBUNIT YAJC"/>
    <property type="match status" value="1"/>
</dbReference>
<dbReference type="RefSeq" id="WP_218930731.1">
    <property type="nucleotide sequence ID" value="NZ_JACAOA010000008.1"/>
</dbReference>
<evidence type="ECO:0000256" key="2">
    <source>
        <dbReference type="ARBA" id="ARBA00006742"/>
    </source>
</evidence>
<evidence type="ECO:0000256" key="1">
    <source>
        <dbReference type="ARBA" id="ARBA00004162"/>
    </source>
</evidence>
<evidence type="ECO:0000256" key="6">
    <source>
        <dbReference type="ARBA" id="ARBA00022927"/>
    </source>
</evidence>
<keyword evidence="7 11" id="KW-1133">Transmembrane helix</keyword>
<keyword evidence="6" id="KW-0653">Protein transport</keyword>
<gene>
    <name evidence="12" type="primary">yajC</name>
    <name evidence="12" type="ORF">HW423_04405</name>
</gene>
<evidence type="ECO:0000256" key="9">
    <source>
        <dbReference type="ARBA" id="ARBA00023136"/>
    </source>
</evidence>
<sequence length="123" mass="13641">MEFILSFMPFIALFAVMYFMLIRPQKKQAQKKQEMLNDMKPGDAVVTIGGLHGVVDEVSQSSQTVVLDCEGVYLTFTLGAIATVTQGGNIVNRQDEIEVANDIAHEENREDIAEESDETESTL</sequence>
<dbReference type="AlphaFoldDB" id="A0A839A4W6"/>
<evidence type="ECO:0000256" key="5">
    <source>
        <dbReference type="ARBA" id="ARBA00022692"/>
    </source>
</evidence>
<evidence type="ECO:0000256" key="11">
    <source>
        <dbReference type="SAM" id="Phobius"/>
    </source>
</evidence>